<protein>
    <recommendedName>
        <fullName evidence="4">Secreted protein</fullName>
    </recommendedName>
</protein>
<reference evidence="2 3" key="1">
    <citation type="journal article" date="2023" name="Microbiol. Resour. Announc.">
        <title>Complete Genome Sequence of Mycobacterium wuenschmanii, a novel Nontuberculous Mycobacterium Isolated from a captive population of Amazon Milk Frogs.</title>
        <authorList>
            <person name="Hicks J."/>
            <person name="Zeineldin M."/>
            <person name="Ward H."/>
            <person name="Wuenschmann A."/>
            <person name="Camp P."/>
            <person name="Farrell D."/>
            <person name="Lehman K."/>
            <person name="Thacker T."/>
            <person name="Cuthbert E."/>
        </authorList>
    </citation>
    <scope>NUCLEOTIDE SEQUENCE [LARGE SCALE GENOMIC DNA]</scope>
    <source>
        <strain evidence="2 3">Wuenschmanii</strain>
    </source>
</reference>
<keyword evidence="1" id="KW-0732">Signal</keyword>
<name>A0ABY8VV36_9MYCO</name>
<dbReference type="Proteomes" id="UP001236585">
    <property type="component" value="Chromosome"/>
</dbReference>
<feature type="chain" id="PRO_5047274009" description="Secreted protein" evidence="1">
    <location>
        <begin position="20"/>
        <end position="111"/>
    </location>
</feature>
<evidence type="ECO:0000256" key="1">
    <source>
        <dbReference type="SAM" id="SignalP"/>
    </source>
</evidence>
<keyword evidence="3" id="KW-1185">Reference proteome</keyword>
<evidence type="ECO:0000313" key="3">
    <source>
        <dbReference type="Proteomes" id="UP001236585"/>
    </source>
</evidence>
<organism evidence="2 3">
    <name type="scientific">Candidatus Mycobacterium wuenschmannii</name>
    <dbReference type="NCBI Taxonomy" id="3027808"/>
    <lineage>
        <taxon>Bacteria</taxon>
        <taxon>Bacillati</taxon>
        <taxon>Actinomycetota</taxon>
        <taxon>Actinomycetes</taxon>
        <taxon>Mycobacteriales</taxon>
        <taxon>Mycobacteriaceae</taxon>
        <taxon>Mycobacterium</taxon>
    </lineage>
</organism>
<accession>A0ABY8VV36</accession>
<gene>
    <name evidence="2" type="ORF">PT015_17395</name>
</gene>
<dbReference type="RefSeq" id="WP_285186100.1">
    <property type="nucleotide sequence ID" value="NZ_CP126981.1"/>
</dbReference>
<feature type="signal peptide" evidence="1">
    <location>
        <begin position="1"/>
        <end position="19"/>
    </location>
</feature>
<evidence type="ECO:0008006" key="4">
    <source>
        <dbReference type="Google" id="ProtNLM"/>
    </source>
</evidence>
<proteinExistence type="predicted"/>
<sequence length="111" mass="11332">MTAAALAVAAIVLAAPASADLADGSYTPHASSPGPLAGGPWVFTSCGAGCKHVQNPMGGMDFHLDGDTWTATDPKTSFRHEVSINDGSLAGVDRTYLGNTVVDIPFTLSKN</sequence>
<dbReference type="EMBL" id="CP126981">
    <property type="protein sequence ID" value="WIM86654.1"/>
    <property type="molecule type" value="Genomic_DNA"/>
</dbReference>
<evidence type="ECO:0000313" key="2">
    <source>
        <dbReference type="EMBL" id="WIM86654.1"/>
    </source>
</evidence>